<dbReference type="KEGG" id="mbq:K668_02370"/>
<dbReference type="PATRIC" id="fig|1316930.3.peg.486"/>
<evidence type="ECO:0008006" key="4">
    <source>
        <dbReference type="Google" id="ProtNLM"/>
    </source>
</evidence>
<dbReference type="RefSeq" id="WP_013954851.1">
    <property type="nucleotide sequence ID" value="NZ_CP005933.1"/>
</dbReference>
<reference evidence="2 3" key="1">
    <citation type="submission" date="2013-04" db="EMBL/GenBank/DDBJ databases">
        <authorList>
            <person name="Lin L."/>
            <person name="Zeng Z."/>
            <person name="Xie J."/>
            <person name="Luo L."/>
            <person name="Yang Z."/>
            <person name="Liang W."/>
            <person name="Lin H."/>
            <person name="Dong C."/>
            <person name="Sun Y."/>
        </authorList>
    </citation>
    <scope>NUCLEOTIDE SEQUENCE [LARGE SCALE GENOMIC DNA]</scope>
    <source>
        <strain evidence="2 3">CQ-W70</strain>
    </source>
</reference>
<proteinExistence type="predicted"/>
<evidence type="ECO:0000313" key="2">
    <source>
        <dbReference type="EMBL" id="AIA34052.1"/>
    </source>
</evidence>
<evidence type="ECO:0000313" key="3">
    <source>
        <dbReference type="Proteomes" id="UP000027182"/>
    </source>
</evidence>
<sequence length="306" mass="36318">MDLNKIEGKLENLKRIEQKVNNDKNILLIDIMKKNRLLSFYVKNARHNKDMILVLRDEYAYKNLLVSKDDYPYKSISFIKKIRNLFIKPRELWIYLTEEQKYSTDSYSRYESKILEKIKKTNSDFIAIGKRAIEFCSSNKLNAIYEIDNSDIYSDLSWRLCQIIKFLFSQDNYESLRFVINSNKNIDGHFTILPVDEFNINILSDSRFENDNLEIKSFKIFPNMDQYVSAQISSFIENSIQSLLVESSFYKSKVGLVSTNKIINELEDEMKKISKKIIRIKRENEMEEIVLLTSNNKKYLYREGNN</sequence>
<organism evidence="2 3">
    <name type="scientific">Mycoplasmopsis bovis CQ-W70</name>
    <dbReference type="NCBI Taxonomy" id="1316930"/>
    <lineage>
        <taxon>Bacteria</taxon>
        <taxon>Bacillati</taxon>
        <taxon>Mycoplasmatota</taxon>
        <taxon>Mycoplasmoidales</taxon>
        <taxon>Metamycoplasmataceae</taxon>
        <taxon>Mycoplasmopsis</taxon>
    </lineage>
</organism>
<dbReference type="HOGENOM" id="CLU_079868_0_0_14"/>
<dbReference type="NCBIfam" id="NF045933">
    <property type="entry name" value="MSC_0622_gamma"/>
    <property type="match status" value="1"/>
</dbReference>
<dbReference type="EMBL" id="CP005933">
    <property type="protein sequence ID" value="AIA34052.1"/>
    <property type="molecule type" value="Genomic_DNA"/>
</dbReference>
<name>A0A059Y8T5_MYCBV</name>
<evidence type="ECO:0000256" key="1">
    <source>
        <dbReference type="SAM" id="Coils"/>
    </source>
</evidence>
<accession>A0A059Y8T5</accession>
<dbReference type="Proteomes" id="UP000027182">
    <property type="component" value="Chromosome"/>
</dbReference>
<keyword evidence="1" id="KW-0175">Coiled coil</keyword>
<gene>
    <name evidence="2" type="ORF">K668_02370</name>
</gene>
<protein>
    <recommendedName>
        <fullName evidence="4">F0F1 ATP synthase subunit gamma</fullName>
    </recommendedName>
</protein>
<dbReference type="AlphaFoldDB" id="A0A059Y8T5"/>
<feature type="coiled-coil region" evidence="1">
    <location>
        <begin position="256"/>
        <end position="283"/>
    </location>
</feature>